<dbReference type="OrthoDB" id="9804431at2"/>
<feature type="binding site" evidence="7">
    <location>
        <begin position="83"/>
        <end position="87"/>
    </location>
    <ligand>
        <name>GTP</name>
        <dbReference type="ChEBI" id="CHEBI:37565"/>
    </ligand>
</feature>
<evidence type="ECO:0000313" key="10">
    <source>
        <dbReference type="EMBL" id="CAO81457.1"/>
    </source>
</evidence>
<dbReference type="SUPFAM" id="SSF54980">
    <property type="entry name" value="EF-G C-terminal domain-like"/>
    <property type="match status" value="2"/>
</dbReference>
<dbReference type="AlphaFoldDB" id="B0VG02"/>
<feature type="binding site" evidence="7">
    <location>
        <begin position="19"/>
        <end position="26"/>
    </location>
    <ligand>
        <name>GTP</name>
        <dbReference type="ChEBI" id="CHEBI:37565"/>
    </ligand>
</feature>
<keyword evidence="4 7" id="KW-0648">Protein biosynthesis</keyword>
<dbReference type="GO" id="GO:0032790">
    <property type="term" value="P:ribosome disassembly"/>
    <property type="evidence" value="ECO:0007669"/>
    <property type="project" value="TreeGrafter"/>
</dbReference>
<dbReference type="SUPFAM" id="SSF50447">
    <property type="entry name" value="Translation proteins"/>
    <property type="match status" value="1"/>
</dbReference>
<dbReference type="InterPro" id="IPR014721">
    <property type="entry name" value="Ribsml_uS5_D2-typ_fold_subgr"/>
</dbReference>
<dbReference type="InterPro" id="IPR027417">
    <property type="entry name" value="P-loop_NTPase"/>
</dbReference>
<dbReference type="Gene3D" id="3.30.230.10">
    <property type="match status" value="1"/>
</dbReference>
<evidence type="ECO:0000256" key="8">
    <source>
        <dbReference type="NCBIfam" id="TIGR00484"/>
    </source>
</evidence>
<dbReference type="SUPFAM" id="SSF52540">
    <property type="entry name" value="P-loop containing nucleoside triphosphate hydrolases"/>
    <property type="match status" value="1"/>
</dbReference>
<dbReference type="InterPro" id="IPR020568">
    <property type="entry name" value="Ribosomal_Su5_D2-typ_SF"/>
</dbReference>
<dbReference type="HOGENOM" id="CLU_002794_4_1_0"/>
<dbReference type="InterPro" id="IPR004540">
    <property type="entry name" value="Transl_elong_EFG/EF2"/>
</dbReference>
<reference evidence="10 11" key="1">
    <citation type="journal article" date="2008" name="J. Bacteriol.">
        <title>'Candidatus Cloacamonas acidaminovorans': genome sequence reconstruction provides a first glimpse of a new bacterial division.</title>
        <authorList>
            <person name="Pelletier E."/>
            <person name="Kreimeyer A."/>
            <person name="Bocs S."/>
            <person name="Rouy Z."/>
            <person name="Gyapay G."/>
            <person name="Chouari R."/>
            <person name="Riviere D."/>
            <person name="Ganesan A."/>
            <person name="Daegelen P."/>
            <person name="Sghir A."/>
            <person name="Cohen G.N."/>
            <person name="Medigue C."/>
            <person name="Weissenbach J."/>
            <person name="Le Paslier D."/>
        </authorList>
    </citation>
    <scope>NUCLEOTIDE SEQUENCE [LARGE SCALE GENOMIC DNA]</scope>
    <source>
        <strain evidence="11">Evry</strain>
    </source>
</reference>
<keyword evidence="3 7" id="KW-0251">Elongation factor</keyword>
<dbReference type="CDD" id="cd03713">
    <property type="entry name" value="EFG_mtEFG_C"/>
    <property type="match status" value="1"/>
</dbReference>
<evidence type="ECO:0000256" key="4">
    <source>
        <dbReference type="ARBA" id="ARBA00022917"/>
    </source>
</evidence>
<dbReference type="Proteomes" id="UP000002019">
    <property type="component" value="Chromosome"/>
</dbReference>
<dbReference type="Gene3D" id="3.30.70.240">
    <property type="match status" value="1"/>
</dbReference>
<dbReference type="InterPro" id="IPR041095">
    <property type="entry name" value="EFG_II"/>
</dbReference>
<dbReference type="InterPro" id="IPR000640">
    <property type="entry name" value="EFG_V-like"/>
</dbReference>
<dbReference type="PANTHER" id="PTHR43261:SF1">
    <property type="entry name" value="RIBOSOME-RELEASING FACTOR 2, MITOCHONDRIAL"/>
    <property type="match status" value="1"/>
</dbReference>
<dbReference type="CDD" id="cd04088">
    <property type="entry name" value="EFG_mtEFG_II"/>
    <property type="match status" value="1"/>
</dbReference>
<keyword evidence="2 7" id="KW-0547">Nucleotide-binding</keyword>
<dbReference type="Gene3D" id="2.40.30.10">
    <property type="entry name" value="Translation factors"/>
    <property type="match status" value="1"/>
</dbReference>
<feature type="domain" description="Tr-type G" evidence="9">
    <location>
        <begin position="10"/>
        <end position="285"/>
    </location>
</feature>
<dbReference type="FunFam" id="3.30.70.870:FF:000001">
    <property type="entry name" value="Elongation factor G"/>
    <property type="match status" value="1"/>
</dbReference>
<proteinExistence type="inferred from homology"/>
<dbReference type="eggNOG" id="COG0480">
    <property type="taxonomic scope" value="Bacteria"/>
</dbReference>
<keyword evidence="5 7" id="KW-0342">GTP-binding</keyword>
<evidence type="ECO:0000313" key="11">
    <source>
        <dbReference type="Proteomes" id="UP000002019"/>
    </source>
</evidence>
<keyword evidence="7" id="KW-0963">Cytoplasm</keyword>
<dbReference type="Gene3D" id="3.40.50.300">
    <property type="entry name" value="P-loop containing nucleotide triphosphate hydrolases"/>
    <property type="match status" value="1"/>
</dbReference>
<feature type="binding site" evidence="7">
    <location>
        <begin position="137"/>
        <end position="140"/>
    </location>
    <ligand>
        <name>GTP</name>
        <dbReference type="ChEBI" id="CHEBI:37565"/>
    </ligand>
</feature>
<comment type="similarity">
    <text evidence="1 7">Belongs to the TRAFAC class translation factor GTPase superfamily. Classic translation factor GTPase family. EF-G/EF-2 subfamily.</text>
</comment>
<dbReference type="Gene3D" id="3.30.70.870">
    <property type="entry name" value="Elongation Factor G (Translational Gtpase), domain 3"/>
    <property type="match status" value="1"/>
</dbReference>
<sequence>MDTDADSPLTKIRNIGIMAHIDAGKTTTTERILFYTGYLHKMGEVHDGNTFTDWMEQERERGITITSATVTCYWNTYQINIIDTPGHVDFTAEVERSLRVLDGAIGIFCAVGGVEPQSETVWNQANRYRVPRLAYINKMDRVGADYFHTIQMIRERLTLNAYPVNMPMGREENFEGVIDLITMQAYYFDPLTFGYEVKQTTIPEKYLESAKSMRDELLEKVSEFSDELLMLFLEGEEIPVSVLKEAIRKGTISSQFVPVFCGSSLKNKGIQLLLDGICDFLPSPLDIGDTQGFEPVTHNPVNISPDPKGPLVALAFKVQIDKYIGRLVYIRVYSGTLKKGGSFVNQTNGKKERVSRILQMMSNRKNDLDCLHAGDIGAIVGSRFLITGDTITDGNFEVLLSKMHFPDTVISMAIEPKTKADQENLDIALMRLEEEDPTFRVHTDKDTGQTLISGMGELHLEVIVDRLRREFGVAVNQGNPQVSYKETITKEVEAEEVFQRELNGKGNYAYVKFRLSPIALKDLPEDAKNIFVNKISEDKIPSEFWKPIEEAVFNALNDGPLISGNVERVHIELIDGDYNPVDSNELAYRIATGIAISKGLRDASPVIMEPIMLLTVIAPDEFVGDILNDINAKRGKIEIMRRDNEFKQEIVAEVPLSELFGYATRIRSLSQGRAIYTLEFKKYEICPVQIQNAILKRIRGYVE</sequence>
<evidence type="ECO:0000256" key="1">
    <source>
        <dbReference type="ARBA" id="ARBA00005870"/>
    </source>
</evidence>
<name>B0VG02_CLOAI</name>
<dbReference type="SMART" id="SM00838">
    <property type="entry name" value="EFG_C"/>
    <property type="match status" value="1"/>
</dbReference>
<dbReference type="InterPro" id="IPR009000">
    <property type="entry name" value="Transl_B-barrel_sf"/>
</dbReference>
<dbReference type="PANTHER" id="PTHR43261">
    <property type="entry name" value="TRANSLATION ELONGATION FACTOR G-RELATED"/>
    <property type="match status" value="1"/>
</dbReference>
<dbReference type="FunFam" id="3.40.50.300:FF:000029">
    <property type="entry name" value="Elongation factor G"/>
    <property type="match status" value="1"/>
</dbReference>
<dbReference type="RefSeq" id="WP_015425315.1">
    <property type="nucleotide sequence ID" value="NC_020449.1"/>
</dbReference>
<keyword evidence="11" id="KW-1185">Reference proteome</keyword>
<gene>
    <name evidence="10" type="primary">fusA-</name>
    <name evidence="7" type="synonym">fusA</name>
    <name evidence="10" type="ordered locus">CLOAM1619</name>
</gene>
<comment type="function">
    <text evidence="6 7">Catalyzes the GTP-dependent ribosomal translocation step during translation elongation. During this step, the ribosome changes from the pre-translocational (PRE) to the post-translocational (POST) state as the newly formed A-site-bound peptidyl-tRNA and P-site-bound deacylated tRNA move to the P and E sites, respectively. Catalyzes the coordinated movement of the two tRNA molecules, the mRNA and conformational changes in the ribosome.</text>
</comment>
<dbReference type="Pfam" id="PF03764">
    <property type="entry name" value="EFG_IV"/>
    <property type="match status" value="1"/>
</dbReference>
<dbReference type="InterPro" id="IPR005517">
    <property type="entry name" value="Transl_elong_EFG/EF2_IV"/>
</dbReference>
<dbReference type="InterPro" id="IPR035649">
    <property type="entry name" value="EFG_V"/>
</dbReference>
<dbReference type="Pfam" id="PF22042">
    <property type="entry name" value="EF-G_D2"/>
    <property type="match status" value="1"/>
</dbReference>
<dbReference type="InterPro" id="IPR009022">
    <property type="entry name" value="EFG_III"/>
</dbReference>
<dbReference type="SMART" id="SM00889">
    <property type="entry name" value="EFG_IV"/>
    <property type="match status" value="1"/>
</dbReference>
<evidence type="ECO:0000256" key="5">
    <source>
        <dbReference type="ARBA" id="ARBA00023134"/>
    </source>
</evidence>
<evidence type="ECO:0000256" key="3">
    <source>
        <dbReference type="ARBA" id="ARBA00022768"/>
    </source>
</evidence>
<dbReference type="HAMAP" id="MF_00054_B">
    <property type="entry name" value="EF_G_EF_2_B"/>
    <property type="match status" value="1"/>
</dbReference>
<dbReference type="PROSITE" id="PS00301">
    <property type="entry name" value="G_TR_1"/>
    <property type="match status" value="1"/>
</dbReference>
<dbReference type="EMBL" id="CU466930">
    <property type="protein sequence ID" value="CAO81457.1"/>
    <property type="molecule type" value="Genomic_DNA"/>
</dbReference>
<dbReference type="NCBIfam" id="NF009381">
    <property type="entry name" value="PRK12740.1-5"/>
    <property type="match status" value="1"/>
</dbReference>
<dbReference type="InterPro" id="IPR035647">
    <property type="entry name" value="EFG_III/V"/>
</dbReference>
<dbReference type="InterPro" id="IPR031157">
    <property type="entry name" value="G_TR_CS"/>
</dbReference>
<evidence type="ECO:0000259" key="9">
    <source>
        <dbReference type="PROSITE" id="PS51722"/>
    </source>
</evidence>
<dbReference type="GO" id="GO:0003924">
    <property type="term" value="F:GTPase activity"/>
    <property type="evidence" value="ECO:0007669"/>
    <property type="project" value="InterPro"/>
</dbReference>
<dbReference type="GO" id="GO:0005737">
    <property type="term" value="C:cytoplasm"/>
    <property type="evidence" value="ECO:0007669"/>
    <property type="project" value="UniProtKB-SubCell"/>
</dbReference>
<organism evidence="10 11">
    <name type="scientific">Cloacimonas acidaminovorans (strain Evry)</name>
    <dbReference type="NCBI Taxonomy" id="459349"/>
    <lineage>
        <taxon>Bacteria</taxon>
        <taxon>Pseudomonadati</taxon>
        <taxon>Candidatus Cloacimonadota</taxon>
        <taxon>Candidatus Cloacimonadia</taxon>
        <taxon>Candidatus Cloacimonadales</taxon>
        <taxon>Candidatus Cloacimonadaceae</taxon>
        <taxon>Candidatus Cloacimonas</taxon>
    </lineage>
</organism>
<dbReference type="GO" id="GO:0005525">
    <property type="term" value="F:GTP binding"/>
    <property type="evidence" value="ECO:0007669"/>
    <property type="project" value="UniProtKB-UniRule"/>
</dbReference>
<dbReference type="STRING" id="459349.CLOAM1619"/>
<protein>
    <recommendedName>
        <fullName evidence="7 8">Elongation factor G</fullName>
        <shortName evidence="7">EF-G</shortName>
    </recommendedName>
</protein>
<dbReference type="KEGG" id="caci:CLOAM1619"/>
<dbReference type="PRINTS" id="PR00315">
    <property type="entry name" value="ELONGATNFCT"/>
</dbReference>
<dbReference type="Pfam" id="PF00009">
    <property type="entry name" value="GTP_EFTU"/>
    <property type="match status" value="1"/>
</dbReference>
<dbReference type="SUPFAM" id="SSF54211">
    <property type="entry name" value="Ribosomal protein S5 domain 2-like"/>
    <property type="match status" value="1"/>
</dbReference>
<dbReference type="Pfam" id="PF00679">
    <property type="entry name" value="EFG_C"/>
    <property type="match status" value="1"/>
</dbReference>
<dbReference type="NCBIfam" id="TIGR00484">
    <property type="entry name" value="EF-G"/>
    <property type="match status" value="1"/>
</dbReference>
<dbReference type="PROSITE" id="PS51722">
    <property type="entry name" value="G_TR_2"/>
    <property type="match status" value="1"/>
</dbReference>
<comment type="subcellular location">
    <subcellularLocation>
        <location evidence="7">Cytoplasm</location>
    </subcellularLocation>
</comment>
<evidence type="ECO:0000256" key="7">
    <source>
        <dbReference type="HAMAP-Rule" id="MF_00054"/>
    </source>
</evidence>
<dbReference type="Pfam" id="PF14492">
    <property type="entry name" value="EFG_III"/>
    <property type="match status" value="1"/>
</dbReference>
<dbReference type="FunFam" id="3.30.70.240:FF:000001">
    <property type="entry name" value="Elongation factor G"/>
    <property type="match status" value="1"/>
</dbReference>
<dbReference type="InterPro" id="IPR000795">
    <property type="entry name" value="T_Tr_GTP-bd_dom"/>
</dbReference>
<evidence type="ECO:0000256" key="6">
    <source>
        <dbReference type="ARBA" id="ARBA00024731"/>
    </source>
</evidence>
<dbReference type="CDD" id="cd01886">
    <property type="entry name" value="EF-G"/>
    <property type="match status" value="1"/>
</dbReference>
<dbReference type="GO" id="GO:0003746">
    <property type="term" value="F:translation elongation factor activity"/>
    <property type="evidence" value="ECO:0007669"/>
    <property type="project" value="UniProtKB-UniRule"/>
</dbReference>
<accession>B0VG02</accession>
<dbReference type="InterPro" id="IPR005225">
    <property type="entry name" value="Small_GTP-bd"/>
</dbReference>
<dbReference type="InterPro" id="IPR053905">
    <property type="entry name" value="EF-G-like_DII"/>
</dbReference>
<dbReference type="NCBIfam" id="TIGR00231">
    <property type="entry name" value="small_GTP"/>
    <property type="match status" value="1"/>
</dbReference>
<evidence type="ECO:0000256" key="2">
    <source>
        <dbReference type="ARBA" id="ARBA00022741"/>
    </source>
</evidence>
<dbReference type="CDD" id="cd16262">
    <property type="entry name" value="EFG_III"/>
    <property type="match status" value="1"/>
</dbReference>